<evidence type="ECO:0000256" key="10">
    <source>
        <dbReference type="SAM" id="MobiDB-lite"/>
    </source>
</evidence>
<feature type="domain" description="CBS" evidence="11">
    <location>
        <begin position="876"/>
        <end position="934"/>
    </location>
</feature>
<keyword evidence="6 9" id="KW-0472">Membrane</keyword>
<evidence type="ECO:0000256" key="3">
    <source>
        <dbReference type="ARBA" id="ARBA00022692"/>
    </source>
</evidence>
<evidence type="ECO:0000256" key="9">
    <source>
        <dbReference type="RuleBase" id="RU361221"/>
    </source>
</evidence>
<dbReference type="InterPro" id="IPR046342">
    <property type="entry name" value="CBS_dom_sf"/>
</dbReference>
<dbReference type="SUPFAM" id="SSF81340">
    <property type="entry name" value="Clc chloride channel"/>
    <property type="match status" value="1"/>
</dbReference>
<dbReference type="InterPro" id="IPR000644">
    <property type="entry name" value="CBS_dom"/>
</dbReference>
<dbReference type="Proteomes" id="UP000292702">
    <property type="component" value="Unassembled WGS sequence"/>
</dbReference>
<keyword evidence="13" id="KW-1185">Reference proteome</keyword>
<feature type="region of interest" description="Disordered" evidence="10">
    <location>
        <begin position="1"/>
        <end position="122"/>
    </location>
</feature>
<evidence type="ECO:0000313" key="13">
    <source>
        <dbReference type="Proteomes" id="UP000292702"/>
    </source>
</evidence>
<dbReference type="FunFam" id="1.10.3080.10:FF:000013">
    <property type="entry name" value="Voltage-gated chloride channel (ClcA)"/>
    <property type="match status" value="1"/>
</dbReference>
<feature type="compositionally biased region" description="Polar residues" evidence="10">
    <location>
        <begin position="41"/>
        <end position="67"/>
    </location>
</feature>
<organism evidence="12 13">
    <name type="scientific">Steccherinum ochraceum</name>
    <dbReference type="NCBI Taxonomy" id="92696"/>
    <lineage>
        <taxon>Eukaryota</taxon>
        <taxon>Fungi</taxon>
        <taxon>Dikarya</taxon>
        <taxon>Basidiomycota</taxon>
        <taxon>Agaricomycotina</taxon>
        <taxon>Agaricomycetes</taxon>
        <taxon>Polyporales</taxon>
        <taxon>Steccherinaceae</taxon>
        <taxon>Steccherinum</taxon>
    </lineage>
</organism>
<dbReference type="PANTHER" id="PTHR45711">
    <property type="entry name" value="CHLORIDE CHANNEL PROTEIN"/>
    <property type="match status" value="1"/>
</dbReference>
<dbReference type="PROSITE" id="PS51371">
    <property type="entry name" value="CBS"/>
    <property type="match status" value="1"/>
</dbReference>
<comment type="similarity">
    <text evidence="9">Belongs to the chloride channel (TC 2.A.49) family.</text>
</comment>
<dbReference type="EMBL" id="RWJN01000071">
    <property type="protein sequence ID" value="TCD68279.1"/>
    <property type="molecule type" value="Genomic_DNA"/>
</dbReference>
<reference evidence="12 13" key="1">
    <citation type="submission" date="2018-11" db="EMBL/GenBank/DDBJ databases">
        <title>Genome assembly of Steccherinum ochraceum LE-BIN_3174, the white-rot fungus of the Steccherinaceae family (The Residual Polyporoid clade, Polyporales, Basidiomycota).</title>
        <authorList>
            <person name="Fedorova T.V."/>
            <person name="Glazunova O.A."/>
            <person name="Landesman E.O."/>
            <person name="Moiseenko K.V."/>
            <person name="Psurtseva N.V."/>
            <person name="Savinova O.S."/>
            <person name="Shakhova N.V."/>
            <person name="Tyazhelova T.V."/>
            <person name="Vasina D.V."/>
        </authorList>
    </citation>
    <scope>NUCLEOTIDE SEQUENCE [LARGE SCALE GENOMIC DNA]</scope>
    <source>
        <strain evidence="12 13">LE-BIN_3174</strain>
    </source>
</reference>
<evidence type="ECO:0000256" key="1">
    <source>
        <dbReference type="ARBA" id="ARBA00004141"/>
    </source>
</evidence>
<evidence type="ECO:0000313" key="12">
    <source>
        <dbReference type="EMBL" id="TCD68279.1"/>
    </source>
</evidence>
<dbReference type="GO" id="GO:0005247">
    <property type="term" value="F:voltage-gated chloride channel activity"/>
    <property type="evidence" value="ECO:0007669"/>
    <property type="project" value="TreeGrafter"/>
</dbReference>
<feature type="transmembrane region" description="Helical" evidence="9">
    <location>
        <begin position="292"/>
        <end position="315"/>
    </location>
</feature>
<feature type="compositionally biased region" description="Polar residues" evidence="10">
    <location>
        <begin position="1"/>
        <end position="10"/>
    </location>
</feature>
<feature type="transmembrane region" description="Helical" evidence="9">
    <location>
        <begin position="547"/>
        <end position="565"/>
    </location>
</feature>
<keyword evidence="5 9" id="KW-0406">Ion transport</keyword>
<name>A0A4R0RS31_9APHY</name>
<accession>A0A4R0RS31</accession>
<dbReference type="STRING" id="92696.A0A4R0RS31"/>
<feature type="transmembrane region" description="Helical" evidence="9">
    <location>
        <begin position="469"/>
        <end position="486"/>
    </location>
</feature>
<keyword evidence="2 9" id="KW-0813">Transport</keyword>
<evidence type="ECO:0000256" key="4">
    <source>
        <dbReference type="ARBA" id="ARBA00022989"/>
    </source>
</evidence>
<dbReference type="Pfam" id="PF00654">
    <property type="entry name" value="Voltage_CLC"/>
    <property type="match status" value="1"/>
</dbReference>
<dbReference type="OrthoDB" id="431497at2759"/>
<dbReference type="Pfam" id="PF00571">
    <property type="entry name" value="CBS"/>
    <property type="match status" value="1"/>
</dbReference>
<feature type="transmembrane region" description="Helical" evidence="9">
    <location>
        <begin position="196"/>
        <end position="221"/>
    </location>
</feature>
<keyword evidence="8" id="KW-0129">CBS domain</keyword>
<evidence type="ECO:0000256" key="5">
    <source>
        <dbReference type="ARBA" id="ARBA00023065"/>
    </source>
</evidence>
<dbReference type="AlphaFoldDB" id="A0A4R0RS31"/>
<feature type="transmembrane region" description="Helical" evidence="9">
    <location>
        <begin position="634"/>
        <end position="656"/>
    </location>
</feature>
<dbReference type="InterPro" id="IPR014743">
    <property type="entry name" value="Cl-channel_core"/>
</dbReference>
<evidence type="ECO:0000256" key="8">
    <source>
        <dbReference type="PROSITE-ProRule" id="PRU00703"/>
    </source>
</evidence>
<comment type="subcellular location">
    <subcellularLocation>
        <location evidence="1 9">Membrane</location>
        <topology evidence="1 9">Multi-pass membrane protein</topology>
    </subcellularLocation>
</comment>
<gene>
    <name evidence="12" type="ORF">EIP91_011245</name>
</gene>
<dbReference type="PANTHER" id="PTHR45711:SF6">
    <property type="entry name" value="CHLORIDE CHANNEL PROTEIN"/>
    <property type="match status" value="1"/>
</dbReference>
<evidence type="ECO:0000256" key="2">
    <source>
        <dbReference type="ARBA" id="ARBA00022448"/>
    </source>
</evidence>
<dbReference type="PRINTS" id="PR00762">
    <property type="entry name" value="CLCHANNEL"/>
</dbReference>
<evidence type="ECO:0000256" key="7">
    <source>
        <dbReference type="ARBA" id="ARBA00023214"/>
    </source>
</evidence>
<keyword evidence="7 9" id="KW-0868">Chloride</keyword>
<feature type="transmembrane region" description="Helical" evidence="9">
    <location>
        <begin position="433"/>
        <end position="457"/>
    </location>
</feature>
<dbReference type="Gene3D" id="1.10.3080.10">
    <property type="entry name" value="Clc chloride channel"/>
    <property type="match status" value="1"/>
</dbReference>
<comment type="caution">
    <text evidence="9">Lacks conserved residue(s) required for the propagation of feature annotation.</text>
</comment>
<sequence length="934" mass="101627">MPSLSRQSSAPSLPDTPGDGPPGPLSGPSNTTWRRQRLLNIGSTERNATIDENTVLRPSSAHSTTYGTIPDPPKSQRSKLNARRGFSVPGISIPRGLSLSTPQTPVDESPGHSPFSSRSRFGSQRPISAYDKTLVGAGHNASRVPDDSEAAVKTNGIRVWYSSFTSIDWLHDSIKDSVRQARLRKRKSRRGKLRRLFDRSIGWLVVSIVGFLTAVIAFMIVRSEQLLFDLKSGFCTDGWFRARRFCCRIVDESAFKIPSFLSSQSFEEESCPSWITWAEVFGGDESSVAVEWVSYAAIAILMATISSLLTIHLTASTSFITRKESGVLSETFAESQETIEAKTAVHESKRRVLFYAAGSGIPEVKTILSGFVIHGYLGGRTLFTKAVGLTLSVAAGLSLGKEGPFVHIASCIGNIVSRFFSKYESNEGKRREILSAACAAGVAVAFGAPIGGVLFSLEEVSYFFPAKTMWRSFFCAMVAAVTLKFLDPFGSGKLVLFQVTYDKDWHAYELIPFLFLGVLGGVFGAYFSKLNHRWSLHVRNGTWLKSHPVVEVLLVTLVSAIFGFLNPYTRMGGTELVYNLFAECRPGSGNTHSGLCVIDPSSQALPIIRSIFVALVVKASLTLVTFGIKLPAGIFIPTLGVGACAGRIVGILVQWWQYANPTNPVFASCQGDLNCVIPGLYAMVGAAAALSGVTRTTVSLAVIMFELTDTLTYAVPVMLSVLVAKTVADALEPKGIYDLVIELAQLPYLDAKHDYVWGNHEINDVTARDAYVIRIDNSNTVKSLRDQLLSLINSGNGDSGFPILRADEEGPRMVGYIGANELEHALSIVADEADESVSFHATKPYTHGGLMASSISSLAETGSVMNYDSFDFSPYMDKAPLTVSSNSPLEVVHQFFTKLGARYVVVTDADGCYEGVIDKKHWLEFLNELEEHSS</sequence>
<evidence type="ECO:0000256" key="6">
    <source>
        <dbReference type="ARBA" id="ARBA00023136"/>
    </source>
</evidence>
<comment type="caution">
    <text evidence="12">The sequence shown here is derived from an EMBL/GenBank/DDBJ whole genome shotgun (WGS) entry which is preliminary data.</text>
</comment>
<evidence type="ECO:0000259" key="11">
    <source>
        <dbReference type="PROSITE" id="PS51371"/>
    </source>
</evidence>
<dbReference type="GO" id="GO:0005886">
    <property type="term" value="C:plasma membrane"/>
    <property type="evidence" value="ECO:0007669"/>
    <property type="project" value="TreeGrafter"/>
</dbReference>
<dbReference type="SUPFAM" id="SSF54631">
    <property type="entry name" value="CBS-domain pair"/>
    <property type="match status" value="1"/>
</dbReference>
<keyword evidence="4 9" id="KW-1133">Transmembrane helix</keyword>
<dbReference type="GO" id="GO:0005794">
    <property type="term" value="C:Golgi apparatus"/>
    <property type="evidence" value="ECO:0007669"/>
    <property type="project" value="TreeGrafter"/>
</dbReference>
<feature type="transmembrane region" description="Helical" evidence="9">
    <location>
        <begin position="607"/>
        <end position="628"/>
    </location>
</feature>
<dbReference type="CDD" id="cd03684">
    <property type="entry name" value="ClC_3_like"/>
    <property type="match status" value="1"/>
</dbReference>
<dbReference type="GO" id="GO:0005769">
    <property type="term" value="C:early endosome"/>
    <property type="evidence" value="ECO:0007669"/>
    <property type="project" value="TreeGrafter"/>
</dbReference>
<protein>
    <recommendedName>
        <fullName evidence="9">Chloride channel protein</fullName>
    </recommendedName>
</protein>
<keyword evidence="3 9" id="KW-0812">Transmembrane</keyword>
<feature type="transmembrane region" description="Helical" evidence="9">
    <location>
        <begin position="507"/>
        <end position="527"/>
    </location>
</feature>
<dbReference type="InterPro" id="IPR001807">
    <property type="entry name" value="ClC"/>
</dbReference>
<proteinExistence type="inferred from homology"/>